<feature type="binding site" description="axial binding residue" evidence="9">
    <location>
        <position position="437"/>
    </location>
    <ligand>
        <name>heme</name>
        <dbReference type="ChEBI" id="CHEBI:30413"/>
    </ligand>
    <ligandPart>
        <name>Fe</name>
        <dbReference type="ChEBI" id="CHEBI:18248"/>
    </ligandPart>
</feature>
<evidence type="ECO:0000313" key="14">
    <source>
        <dbReference type="Proteomes" id="UP000634136"/>
    </source>
</evidence>
<comment type="cofactor">
    <cofactor evidence="9">
        <name>heme</name>
        <dbReference type="ChEBI" id="CHEBI:30413"/>
    </cofactor>
</comment>
<proteinExistence type="inferred from homology"/>
<dbReference type="GO" id="GO:0016705">
    <property type="term" value="F:oxidoreductase activity, acting on paired donors, with incorporation or reduction of molecular oxygen"/>
    <property type="evidence" value="ECO:0007669"/>
    <property type="project" value="InterPro"/>
</dbReference>
<dbReference type="PANTHER" id="PTHR47947:SF24">
    <property type="entry name" value="ISOFLAVONE 2'-HYDROXYLASE-LIKE"/>
    <property type="match status" value="1"/>
</dbReference>
<evidence type="ECO:0000256" key="3">
    <source>
        <dbReference type="ARBA" id="ARBA00022617"/>
    </source>
</evidence>
<dbReference type="GO" id="GO:0020037">
    <property type="term" value="F:heme binding"/>
    <property type="evidence" value="ECO:0007669"/>
    <property type="project" value="InterPro"/>
</dbReference>
<accession>A0A834TVN1</accession>
<evidence type="ECO:0000256" key="12">
    <source>
        <dbReference type="SAM" id="SignalP"/>
    </source>
</evidence>
<evidence type="ECO:0000256" key="9">
    <source>
        <dbReference type="PIRSR" id="PIRSR602401-1"/>
    </source>
</evidence>
<keyword evidence="8" id="KW-0472">Membrane</keyword>
<evidence type="ECO:0000256" key="10">
    <source>
        <dbReference type="RuleBase" id="RU000461"/>
    </source>
</evidence>
<dbReference type="GO" id="GO:0004497">
    <property type="term" value="F:monooxygenase activity"/>
    <property type="evidence" value="ECO:0007669"/>
    <property type="project" value="UniProtKB-KW"/>
</dbReference>
<keyword evidence="6 9" id="KW-0408">Iron</keyword>
<feature type="chain" id="PRO_5032744924" evidence="12">
    <location>
        <begin position="28"/>
        <end position="541"/>
    </location>
</feature>
<dbReference type="InterPro" id="IPR001128">
    <property type="entry name" value="Cyt_P450"/>
</dbReference>
<keyword evidence="14" id="KW-1185">Reference proteome</keyword>
<dbReference type="AlphaFoldDB" id="A0A834TVN1"/>
<dbReference type="Pfam" id="PF00067">
    <property type="entry name" value="p450"/>
    <property type="match status" value="1"/>
</dbReference>
<dbReference type="GO" id="GO:0016020">
    <property type="term" value="C:membrane"/>
    <property type="evidence" value="ECO:0007669"/>
    <property type="project" value="UniProtKB-SubCell"/>
</dbReference>
<evidence type="ECO:0000256" key="4">
    <source>
        <dbReference type="ARBA" id="ARBA00022723"/>
    </source>
</evidence>
<feature type="region of interest" description="Disordered" evidence="11">
    <location>
        <begin position="511"/>
        <end position="541"/>
    </location>
</feature>
<evidence type="ECO:0000256" key="1">
    <source>
        <dbReference type="ARBA" id="ARBA00004370"/>
    </source>
</evidence>
<dbReference type="SUPFAM" id="SSF48264">
    <property type="entry name" value="Cytochrome P450"/>
    <property type="match status" value="1"/>
</dbReference>
<dbReference type="PROSITE" id="PS00086">
    <property type="entry name" value="CYTOCHROME_P450"/>
    <property type="match status" value="1"/>
</dbReference>
<keyword evidence="4 9" id="KW-0479">Metal-binding</keyword>
<protein>
    <submittedName>
        <fullName evidence="13">Cytochrome P450 81E8-like</fullName>
    </submittedName>
</protein>
<dbReference type="InterPro" id="IPR017972">
    <property type="entry name" value="Cyt_P450_CS"/>
</dbReference>
<dbReference type="InterPro" id="IPR002401">
    <property type="entry name" value="Cyt_P450_E_grp-I"/>
</dbReference>
<dbReference type="InterPro" id="IPR050651">
    <property type="entry name" value="Plant_Cytochrome_P450_Monoox"/>
</dbReference>
<comment type="similarity">
    <text evidence="2 10">Belongs to the cytochrome P450 family.</text>
</comment>
<name>A0A834TVN1_9FABA</name>
<organism evidence="13 14">
    <name type="scientific">Senna tora</name>
    <dbReference type="NCBI Taxonomy" id="362788"/>
    <lineage>
        <taxon>Eukaryota</taxon>
        <taxon>Viridiplantae</taxon>
        <taxon>Streptophyta</taxon>
        <taxon>Embryophyta</taxon>
        <taxon>Tracheophyta</taxon>
        <taxon>Spermatophyta</taxon>
        <taxon>Magnoliopsida</taxon>
        <taxon>eudicotyledons</taxon>
        <taxon>Gunneridae</taxon>
        <taxon>Pentapetalae</taxon>
        <taxon>rosids</taxon>
        <taxon>fabids</taxon>
        <taxon>Fabales</taxon>
        <taxon>Fabaceae</taxon>
        <taxon>Caesalpinioideae</taxon>
        <taxon>Cassia clade</taxon>
        <taxon>Senna</taxon>
    </lineage>
</organism>
<dbReference type="PRINTS" id="PR00385">
    <property type="entry name" value="P450"/>
</dbReference>
<evidence type="ECO:0000256" key="11">
    <source>
        <dbReference type="SAM" id="MobiDB-lite"/>
    </source>
</evidence>
<comment type="caution">
    <text evidence="13">The sequence shown here is derived from an EMBL/GenBank/DDBJ whole genome shotgun (WGS) entry which is preliminary data.</text>
</comment>
<reference evidence="13" key="1">
    <citation type="submission" date="2020-09" db="EMBL/GenBank/DDBJ databases">
        <title>Genome-Enabled Discovery of Anthraquinone Biosynthesis in Senna tora.</title>
        <authorList>
            <person name="Kang S.-H."/>
            <person name="Pandey R.P."/>
            <person name="Lee C.-M."/>
            <person name="Sim J.-S."/>
            <person name="Jeong J.-T."/>
            <person name="Choi B.-S."/>
            <person name="Jung M."/>
            <person name="Ginzburg D."/>
            <person name="Zhao K."/>
            <person name="Won S.Y."/>
            <person name="Oh T.-J."/>
            <person name="Yu Y."/>
            <person name="Kim N.-H."/>
            <person name="Lee O.R."/>
            <person name="Lee T.-H."/>
            <person name="Bashyal P."/>
            <person name="Kim T.-S."/>
            <person name="Lee W.-H."/>
            <person name="Kawkins C."/>
            <person name="Kim C.-K."/>
            <person name="Kim J.S."/>
            <person name="Ahn B.O."/>
            <person name="Rhee S.Y."/>
            <person name="Sohng J.K."/>
        </authorList>
    </citation>
    <scope>NUCLEOTIDE SEQUENCE</scope>
    <source>
        <tissue evidence="13">Leaf</tissue>
    </source>
</reference>
<dbReference type="GO" id="GO:0005506">
    <property type="term" value="F:iron ion binding"/>
    <property type="evidence" value="ECO:0007669"/>
    <property type="project" value="InterPro"/>
</dbReference>
<dbReference type="FunFam" id="1.10.630.10:FF:000023">
    <property type="entry name" value="Cytochrome P450 family protein"/>
    <property type="match status" value="1"/>
</dbReference>
<keyword evidence="5 10" id="KW-0560">Oxidoreductase</keyword>
<evidence type="ECO:0000256" key="8">
    <source>
        <dbReference type="ARBA" id="ARBA00023136"/>
    </source>
</evidence>
<sequence>MMSPFVCYSVVALILVLTLKFLRQSATFKNMNIPPGPPFLPIIGNLHQLKNPLHHTLHRFSQRYGPIYSLRFASSLVVVVSSHSAVQECFTKNDVVLANRPKLLIGKYLGYDDTSVLFSPHGNHWRNLRRITTVEVLSSNRINDFTEMRKDEIMRLVQKLGLTSYKGFEKVEMKPRLAEMTFNTIMRMIAGKRYWGPDCEMEDVEEARKFRKMIVEMVKIGGANNPADFMPILKWLDFDGFHKEVRNFQKKTDAFLQGLIDELRDGKKAGDTMIGHLLSLRETQPEYYTDPLIKGLILVMLIAGTDTASITIEWALSSLLNHPEVLNKAKEEIETYIGQERLIDEPDVVKLPYLQNIISETFRLHPGAPLLVPHFSSDDCTIGGYDVPRNTMVLVNAWAIHRDPQLWSDPLSFKPERFEKEGEVNKLIPFGVGRRACPGAGLAHRTVGLTLGLLIQCFEWKRLNDEKIDMTEGIGITMPKIIPLEVLCKARHPIINKVLFEEQRLRSLASTYHEEDGPRDVASPVVGLGEGDTGVGTELLE</sequence>
<gene>
    <name evidence="13" type="ORF">G2W53_019833</name>
</gene>
<evidence type="ECO:0000256" key="2">
    <source>
        <dbReference type="ARBA" id="ARBA00010617"/>
    </source>
</evidence>
<comment type="subcellular location">
    <subcellularLocation>
        <location evidence="1">Membrane</location>
    </subcellularLocation>
</comment>
<dbReference type="PANTHER" id="PTHR47947">
    <property type="entry name" value="CYTOCHROME P450 82C3-RELATED"/>
    <property type="match status" value="1"/>
</dbReference>
<evidence type="ECO:0000256" key="5">
    <source>
        <dbReference type="ARBA" id="ARBA00023002"/>
    </source>
</evidence>
<evidence type="ECO:0000256" key="7">
    <source>
        <dbReference type="ARBA" id="ARBA00023033"/>
    </source>
</evidence>
<keyword evidence="7 10" id="KW-0503">Monooxygenase</keyword>
<dbReference type="CDD" id="cd20653">
    <property type="entry name" value="CYP81"/>
    <property type="match status" value="1"/>
</dbReference>
<dbReference type="OrthoDB" id="1055148at2759"/>
<dbReference type="Gene3D" id="1.10.630.10">
    <property type="entry name" value="Cytochrome P450"/>
    <property type="match status" value="1"/>
</dbReference>
<keyword evidence="12" id="KW-0732">Signal</keyword>
<evidence type="ECO:0000313" key="13">
    <source>
        <dbReference type="EMBL" id="KAF7828669.1"/>
    </source>
</evidence>
<dbReference type="Proteomes" id="UP000634136">
    <property type="component" value="Unassembled WGS sequence"/>
</dbReference>
<keyword evidence="3 9" id="KW-0349">Heme</keyword>
<evidence type="ECO:0000256" key="6">
    <source>
        <dbReference type="ARBA" id="ARBA00023004"/>
    </source>
</evidence>
<dbReference type="EMBL" id="JAAIUW010000006">
    <property type="protein sequence ID" value="KAF7828669.1"/>
    <property type="molecule type" value="Genomic_DNA"/>
</dbReference>
<feature type="signal peptide" evidence="12">
    <location>
        <begin position="1"/>
        <end position="27"/>
    </location>
</feature>
<dbReference type="PRINTS" id="PR00463">
    <property type="entry name" value="EP450I"/>
</dbReference>
<dbReference type="InterPro" id="IPR036396">
    <property type="entry name" value="Cyt_P450_sf"/>
</dbReference>